<keyword evidence="9" id="KW-1185">Reference proteome</keyword>
<evidence type="ECO:0000256" key="4">
    <source>
        <dbReference type="ARBA" id="ARBA00022989"/>
    </source>
</evidence>
<comment type="subcellular location">
    <subcellularLocation>
        <location evidence="1">Membrane</location>
        <topology evidence="1">Multi-pass membrane protein</topology>
    </subcellularLocation>
</comment>
<evidence type="ECO:0000256" key="2">
    <source>
        <dbReference type="ARBA" id="ARBA00022692"/>
    </source>
</evidence>
<dbReference type="Proteomes" id="UP001165962">
    <property type="component" value="Unassembled WGS sequence"/>
</dbReference>
<dbReference type="InterPro" id="IPR007816">
    <property type="entry name" value="ResB-like_domain"/>
</dbReference>
<evidence type="ECO:0000256" key="5">
    <source>
        <dbReference type="ARBA" id="ARBA00023136"/>
    </source>
</evidence>
<dbReference type="RefSeq" id="WP_166145804.1">
    <property type="nucleotide sequence ID" value="NZ_JAAOIW010000001.1"/>
</dbReference>
<evidence type="ECO:0000256" key="1">
    <source>
        <dbReference type="ARBA" id="ARBA00004141"/>
    </source>
</evidence>
<keyword evidence="4 6" id="KW-1133">Transmembrane helix</keyword>
<evidence type="ECO:0000256" key="3">
    <source>
        <dbReference type="ARBA" id="ARBA00022748"/>
    </source>
</evidence>
<evidence type="ECO:0000259" key="7">
    <source>
        <dbReference type="Pfam" id="PF05140"/>
    </source>
</evidence>
<sequence length="564" mass="64598">MIHNTKCECGHLNHVGTVLCEACGKPLYEEDGKEPLEMRYDGIARRSQKSNPDWVDKVWNFFSSVKIAIYMILITLAASAVGTIFPQENTFLNFDPSLYYQENYGTIGHIYYLLGLSHTFESWWFIGLLFMIGTSLVVCSLDRVLPLYRALSKQQIRKHLNFILRQKVSFSGDLAIDTVSASKKDAQAEEEEWVKRAAVQLKKQHYRVYADGSALLAEKNRFSRWGPYINHIGLIIFLLAILMRSIPGWHMDQHIAFPEGVAVQIPETSYYLKNEKFTLEYYDETEMSEGFRAKEQAVPKIYETKAVLYRCVADCENPSKQPQLTEVHRQDIIVNEPLEYKGFMAYQFDYKEAPMLVSVKPSLKDLRTGESYGSFDLSMARPEESYQVGSYTLKLKGYFPEFMLDDKGVPTTKSNEPKMPAFIFSITGPGLSVQGEPYLYFPRQVDKLSFRQDDINGEIGKKFELSVNSMADVQFTNYISYLNIRVDLAMPYIWIGAGISMLGLIMGFYWHHRRIWLRIDNGRLSLGAHTNKNWFGVRKEVAQLLHKSGIEVDPKSLEAGGVTS</sequence>
<proteinExistence type="predicted"/>
<feature type="transmembrane region" description="Helical" evidence="6">
    <location>
        <begin position="123"/>
        <end position="145"/>
    </location>
</feature>
<dbReference type="PANTHER" id="PTHR31566">
    <property type="entry name" value="CYTOCHROME C BIOGENESIS PROTEIN CCS1, CHLOROPLASTIC"/>
    <property type="match status" value="1"/>
</dbReference>
<feature type="domain" description="ResB-like" evidence="7">
    <location>
        <begin position="65"/>
        <end position="541"/>
    </location>
</feature>
<feature type="transmembrane region" description="Helical" evidence="6">
    <location>
        <begin position="67"/>
        <end position="85"/>
    </location>
</feature>
<feature type="transmembrane region" description="Helical" evidence="6">
    <location>
        <begin position="492"/>
        <end position="510"/>
    </location>
</feature>
<dbReference type="Pfam" id="PF05140">
    <property type="entry name" value="ResB"/>
    <property type="match status" value="1"/>
</dbReference>
<accession>A0ABX0IYY7</accession>
<evidence type="ECO:0000313" key="8">
    <source>
        <dbReference type="EMBL" id="NHN28761.1"/>
    </source>
</evidence>
<gene>
    <name evidence="8" type="ORF">G9U52_02815</name>
</gene>
<dbReference type="EMBL" id="JAAOIW010000001">
    <property type="protein sequence ID" value="NHN28761.1"/>
    <property type="molecule type" value="Genomic_DNA"/>
</dbReference>
<organism evidence="8 9">
    <name type="scientific">Paenibacillus agricola</name>
    <dbReference type="NCBI Taxonomy" id="2716264"/>
    <lineage>
        <taxon>Bacteria</taxon>
        <taxon>Bacillati</taxon>
        <taxon>Bacillota</taxon>
        <taxon>Bacilli</taxon>
        <taxon>Bacillales</taxon>
        <taxon>Paenibacillaceae</taxon>
        <taxon>Paenibacillus</taxon>
    </lineage>
</organism>
<feature type="transmembrane region" description="Helical" evidence="6">
    <location>
        <begin position="228"/>
        <end position="246"/>
    </location>
</feature>
<protein>
    <submittedName>
        <fullName evidence="8">Cytochrome c biogenesis protein ResB</fullName>
    </submittedName>
</protein>
<comment type="caution">
    <text evidence="8">The sequence shown here is derived from an EMBL/GenBank/DDBJ whole genome shotgun (WGS) entry which is preliminary data.</text>
</comment>
<evidence type="ECO:0000313" key="9">
    <source>
        <dbReference type="Proteomes" id="UP001165962"/>
    </source>
</evidence>
<reference evidence="8" key="1">
    <citation type="submission" date="2020-03" db="EMBL/GenBank/DDBJ databases">
        <title>Draft sequencing of Paenibacilllus sp. S3N08.</title>
        <authorList>
            <person name="Kim D.-U."/>
        </authorList>
    </citation>
    <scope>NUCLEOTIDE SEQUENCE</scope>
    <source>
        <strain evidence="8">S3N08</strain>
    </source>
</reference>
<keyword evidence="5 6" id="KW-0472">Membrane</keyword>
<name>A0ABX0IYY7_9BACL</name>
<dbReference type="PANTHER" id="PTHR31566:SF0">
    <property type="entry name" value="CYTOCHROME C BIOGENESIS PROTEIN CCS1, CHLOROPLASTIC"/>
    <property type="match status" value="1"/>
</dbReference>
<dbReference type="InterPro" id="IPR023494">
    <property type="entry name" value="Cyt_c_bgen_Ccs1/CcsB/ResB"/>
</dbReference>
<keyword evidence="2 6" id="KW-0812">Transmembrane</keyword>
<evidence type="ECO:0000256" key="6">
    <source>
        <dbReference type="SAM" id="Phobius"/>
    </source>
</evidence>
<keyword evidence="3" id="KW-0201">Cytochrome c-type biogenesis</keyword>